<feature type="domain" description="RNA polymerase sigma factor 70 region 4 type 2" evidence="6">
    <location>
        <begin position="133"/>
        <end position="185"/>
    </location>
</feature>
<evidence type="ECO:0000256" key="3">
    <source>
        <dbReference type="ARBA" id="ARBA00023082"/>
    </source>
</evidence>
<evidence type="ECO:0000256" key="2">
    <source>
        <dbReference type="ARBA" id="ARBA00023015"/>
    </source>
</evidence>
<dbReference type="EMBL" id="FMZC01000005">
    <property type="protein sequence ID" value="SDD24988.1"/>
    <property type="molecule type" value="Genomic_DNA"/>
</dbReference>
<dbReference type="InterPro" id="IPR007627">
    <property type="entry name" value="RNA_pol_sigma70_r2"/>
</dbReference>
<dbReference type="AlphaFoldDB" id="A0A1G6T7D4"/>
<evidence type="ECO:0000256" key="1">
    <source>
        <dbReference type="ARBA" id="ARBA00010641"/>
    </source>
</evidence>
<dbReference type="PANTHER" id="PTHR43133">
    <property type="entry name" value="RNA POLYMERASE ECF-TYPE SIGMA FACTO"/>
    <property type="match status" value="1"/>
</dbReference>
<dbReference type="Gene3D" id="1.10.10.10">
    <property type="entry name" value="Winged helix-like DNA-binding domain superfamily/Winged helix DNA-binding domain"/>
    <property type="match status" value="1"/>
</dbReference>
<evidence type="ECO:0000259" key="6">
    <source>
        <dbReference type="Pfam" id="PF08281"/>
    </source>
</evidence>
<protein>
    <submittedName>
        <fullName evidence="7">RNA polymerase sigma-70 factor, ECF subfamily</fullName>
    </submittedName>
</protein>
<dbReference type="InterPro" id="IPR014284">
    <property type="entry name" value="RNA_pol_sigma-70_dom"/>
</dbReference>
<feature type="domain" description="RNA polymerase sigma-70 region 2" evidence="5">
    <location>
        <begin position="24"/>
        <end position="101"/>
    </location>
</feature>
<accession>A0A1G6T7D4</accession>
<dbReference type="InterPro" id="IPR039425">
    <property type="entry name" value="RNA_pol_sigma-70-like"/>
</dbReference>
<dbReference type="InterPro" id="IPR013249">
    <property type="entry name" value="RNA_pol_sigma70_r4_t2"/>
</dbReference>
<reference evidence="7 8" key="1">
    <citation type="submission" date="2016-10" db="EMBL/GenBank/DDBJ databases">
        <authorList>
            <person name="de Groot N.N."/>
        </authorList>
    </citation>
    <scope>NUCLEOTIDE SEQUENCE [LARGE SCALE GENOMIC DNA]</scope>
    <source>
        <strain evidence="7 8">DSM 16619</strain>
    </source>
</reference>
<dbReference type="Gene3D" id="1.10.1740.10">
    <property type="match status" value="1"/>
</dbReference>
<dbReference type="GO" id="GO:0006352">
    <property type="term" value="P:DNA-templated transcription initiation"/>
    <property type="evidence" value="ECO:0007669"/>
    <property type="project" value="InterPro"/>
</dbReference>
<evidence type="ECO:0000313" key="7">
    <source>
        <dbReference type="EMBL" id="SDD24988.1"/>
    </source>
</evidence>
<comment type="similarity">
    <text evidence="1">Belongs to the sigma-70 factor family. ECF subfamily.</text>
</comment>
<keyword evidence="4" id="KW-0804">Transcription</keyword>
<keyword evidence="2" id="KW-0805">Transcription regulation</keyword>
<proteinExistence type="inferred from homology"/>
<dbReference type="SUPFAM" id="SSF88659">
    <property type="entry name" value="Sigma3 and sigma4 domains of RNA polymerase sigma factors"/>
    <property type="match status" value="1"/>
</dbReference>
<sequence>MAPASAAHPAALPAARPSDEIGRLYGEHHRWLLGWLRAKLGCPHQAADLAQDTFVRLLVHRLGSLGSNNNSHSSDDAAPREPRAYLVTVAGRLVANHFRRLSLERAWLDALATLPEAQLPSAEQHAMARQALHRLDTALAGLSDRARRAFLLSQIDGQDYARIAATLGVTERSVKRYMAQAFEACILAVE</sequence>
<dbReference type="Pfam" id="PF08281">
    <property type="entry name" value="Sigma70_r4_2"/>
    <property type="match status" value="1"/>
</dbReference>
<dbReference type="NCBIfam" id="TIGR02937">
    <property type="entry name" value="sigma70-ECF"/>
    <property type="match status" value="1"/>
</dbReference>
<keyword evidence="8" id="KW-1185">Reference proteome</keyword>
<name>A0A1G6T7D4_9BURK</name>
<dbReference type="GO" id="GO:0016987">
    <property type="term" value="F:sigma factor activity"/>
    <property type="evidence" value="ECO:0007669"/>
    <property type="project" value="UniProtKB-KW"/>
</dbReference>
<dbReference type="SUPFAM" id="SSF88946">
    <property type="entry name" value="Sigma2 domain of RNA polymerase sigma factors"/>
    <property type="match status" value="1"/>
</dbReference>
<gene>
    <name evidence="7" type="ORF">SAMN05192589_10583</name>
</gene>
<dbReference type="Proteomes" id="UP000198781">
    <property type="component" value="Unassembled WGS sequence"/>
</dbReference>
<dbReference type="STRING" id="187868.SAMN05192589_10583"/>
<dbReference type="PANTHER" id="PTHR43133:SF63">
    <property type="entry name" value="RNA POLYMERASE SIGMA FACTOR FECI-RELATED"/>
    <property type="match status" value="1"/>
</dbReference>
<evidence type="ECO:0000313" key="8">
    <source>
        <dbReference type="Proteomes" id="UP000198781"/>
    </source>
</evidence>
<dbReference type="GO" id="GO:0003677">
    <property type="term" value="F:DNA binding"/>
    <property type="evidence" value="ECO:0007669"/>
    <property type="project" value="InterPro"/>
</dbReference>
<dbReference type="Pfam" id="PF04542">
    <property type="entry name" value="Sigma70_r2"/>
    <property type="match status" value="1"/>
</dbReference>
<dbReference type="InterPro" id="IPR036388">
    <property type="entry name" value="WH-like_DNA-bd_sf"/>
</dbReference>
<evidence type="ECO:0000259" key="5">
    <source>
        <dbReference type="Pfam" id="PF04542"/>
    </source>
</evidence>
<evidence type="ECO:0000256" key="4">
    <source>
        <dbReference type="ARBA" id="ARBA00023163"/>
    </source>
</evidence>
<dbReference type="RefSeq" id="WP_434802344.1">
    <property type="nucleotide sequence ID" value="NZ_FMZC01000005.1"/>
</dbReference>
<organism evidence="7 8">
    <name type="scientific">Paracidovorax valerianellae</name>
    <dbReference type="NCBI Taxonomy" id="187868"/>
    <lineage>
        <taxon>Bacteria</taxon>
        <taxon>Pseudomonadati</taxon>
        <taxon>Pseudomonadota</taxon>
        <taxon>Betaproteobacteria</taxon>
        <taxon>Burkholderiales</taxon>
        <taxon>Comamonadaceae</taxon>
        <taxon>Paracidovorax</taxon>
    </lineage>
</organism>
<keyword evidence="3" id="KW-0731">Sigma factor</keyword>
<dbReference type="InterPro" id="IPR013324">
    <property type="entry name" value="RNA_pol_sigma_r3/r4-like"/>
</dbReference>
<dbReference type="InterPro" id="IPR013325">
    <property type="entry name" value="RNA_pol_sigma_r2"/>
</dbReference>